<accession>A0AC34QRI3</accession>
<reference evidence="2" key="1">
    <citation type="submission" date="2022-11" db="UniProtKB">
        <authorList>
            <consortium name="WormBaseParasite"/>
        </authorList>
    </citation>
    <scope>IDENTIFICATION</scope>
</reference>
<proteinExistence type="predicted"/>
<dbReference type="Proteomes" id="UP000887576">
    <property type="component" value="Unplaced"/>
</dbReference>
<organism evidence="1 2">
    <name type="scientific">Panagrolaimus sp. JU765</name>
    <dbReference type="NCBI Taxonomy" id="591449"/>
    <lineage>
        <taxon>Eukaryota</taxon>
        <taxon>Metazoa</taxon>
        <taxon>Ecdysozoa</taxon>
        <taxon>Nematoda</taxon>
        <taxon>Chromadorea</taxon>
        <taxon>Rhabditida</taxon>
        <taxon>Tylenchina</taxon>
        <taxon>Panagrolaimomorpha</taxon>
        <taxon>Panagrolaimoidea</taxon>
        <taxon>Panagrolaimidae</taxon>
        <taxon>Panagrolaimus</taxon>
    </lineage>
</organism>
<name>A0AC34QRI3_9BILA</name>
<dbReference type="WBParaSite" id="JU765_v2.g18595.t1">
    <property type="protein sequence ID" value="JU765_v2.g18595.t1"/>
    <property type="gene ID" value="JU765_v2.g18595"/>
</dbReference>
<evidence type="ECO:0000313" key="2">
    <source>
        <dbReference type="WBParaSite" id="JU765_v2.g18595.t1"/>
    </source>
</evidence>
<sequence length="323" mass="36421">MRVLRRDTGKSFVQQIQDGFFHLIGKNLQLLNSAYVTTSGHCYGRDLNKHPVQLEPVLEKNSTARNVTIIKDLEKNKIYHFCADDLGNHEFLFSYRQFVKVESESTTAKLYFPLFIQIPLVAILAVSSALFSGLNIGLMSLSVSSLELIIKHDERQRKYAQNILPLRKNGNLLLCTILIGNTFVNNCQTLLLSNLFNNLQLEAHLMMLLSIITPSAIIVVIGEILPQALCCRYGLIVGSKTRYITIFMIVVTFVVSYPMSKILDWLIGVEGPESFDKEMLTHIVEMNAEAGKGLSKATANLLVRALKYNEKVTVRRIMTPIEK</sequence>
<protein>
    <submittedName>
        <fullName evidence="2">CNNM transmembrane domain-containing protein</fullName>
    </submittedName>
</protein>
<evidence type="ECO:0000313" key="1">
    <source>
        <dbReference type="Proteomes" id="UP000887576"/>
    </source>
</evidence>